<sequence length="138" mass="15388">MPRDWHGLSLCNAEQLTESILDFSSGRSQHFGLLGQGSHNGDPGQYFDGCQSHRCALLLASRHIYSMLAKKTVKNQITLPKTVVSRFGNVEYFDVSTDGETILLRPLRESRTDEVRERLAKLGVTEGDVAAAVRRARE</sequence>
<dbReference type="EMBL" id="FNVA01000001">
    <property type="protein sequence ID" value="SEF77423.1"/>
    <property type="molecule type" value="Genomic_DNA"/>
</dbReference>
<organism evidence="1 2">
    <name type="scientific">Bryocella elongata</name>
    <dbReference type="NCBI Taxonomy" id="863522"/>
    <lineage>
        <taxon>Bacteria</taxon>
        <taxon>Pseudomonadati</taxon>
        <taxon>Acidobacteriota</taxon>
        <taxon>Terriglobia</taxon>
        <taxon>Terriglobales</taxon>
        <taxon>Acidobacteriaceae</taxon>
        <taxon>Bryocella</taxon>
    </lineage>
</organism>
<evidence type="ECO:0008006" key="3">
    <source>
        <dbReference type="Google" id="ProtNLM"/>
    </source>
</evidence>
<reference evidence="1 2" key="1">
    <citation type="submission" date="2016-10" db="EMBL/GenBank/DDBJ databases">
        <authorList>
            <person name="de Groot N.N."/>
        </authorList>
    </citation>
    <scope>NUCLEOTIDE SEQUENCE [LARGE SCALE GENOMIC DNA]</scope>
    <source>
        <strain evidence="1 2">DSM 22489</strain>
    </source>
</reference>
<keyword evidence="2" id="KW-1185">Reference proteome</keyword>
<protein>
    <recommendedName>
        <fullName evidence="3">SpoVT-AbrB domain-containing protein</fullName>
    </recommendedName>
</protein>
<dbReference type="RefSeq" id="WP_200821477.1">
    <property type="nucleotide sequence ID" value="NZ_FNVA01000001.1"/>
</dbReference>
<dbReference type="Proteomes" id="UP000236728">
    <property type="component" value="Unassembled WGS sequence"/>
</dbReference>
<evidence type="ECO:0000313" key="1">
    <source>
        <dbReference type="EMBL" id="SEF77423.1"/>
    </source>
</evidence>
<evidence type="ECO:0000313" key="2">
    <source>
        <dbReference type="Proteomes" id="UP000236728"/>
    </source>
</evidence>
<gene>
    <name evidence="1" type="ORF">SAMN05421819_1143</name>
</gene>
<proteinExistence type="predicted"/>
<name>A0A1H5UQR4_9BACT</name>
<dbReference type="AlphaFoldDB" id="A0A1H5UQR4"/>
<accession>A0A1H5UQR4</accession>